<evidence type="ECO:0000256" key="9">
    <source>
        <dbReference type="ARBA" id="ARBA00022840"/>
    </source>
</evidence>
<dbReference type="PANTHER" id="PTHR11817">
    <property type="entry name" value="PYRUVATE KINASE"/>
    <property type="match status" value="1"/>
</dbReference>
<keyword evidence="11 14" id="KW-0324">Glycolysis</keyword>
<dbReference type="EC" id="2.7.1.40" evidence="4 14"/>
<dbReference type="AlphaFoldDB" id="A0A0A9X706"/>
<evidence type="ECO:0000256" key="14">
    <source>
        <dbReference type="RuleBase" id="RU000504"/>
    </source>
</evidence>
<dbReference type="GO" id="GO:0005524">
    <property type="term" value="F:ATP binding"/>
    <property type="evidence" value="ECO:0007669"/>
    <property type="project" value="UniProtKB-KW"/>
</dbReference>
<evidence type="ECO:0000256" key="8">
    <source>
        <dbReference type="ARBA" id="ARBA00022777"/>
    </source>
</evidence>
<dbReference type="InterPro" id="IPR015806">
    <property type="entry name" value="Pyrv_Knase_insert_dom_sf"/>
</dbReference>
<feature type="non-terminal residue" evidence="16">
    <location>
        <position position="253"/>
    </location>
</feature>
<dbReference type="FunFam" id="2.40.33.10:FF:000001">
    <property type="entry name" value="Pyruvate kinase"/>
    <property type="match status" value="1"/>
</dbReference>
<evidence type="ECO:0000256" key="10">
    <source>
        <dbReference type="ARBA" id="ARBA00022842"/>
    </source>
</evidence>
<dbReference type="InterPro" id="IPR015813">
    <property type="entry name" value="Pyrv/PenolPyrv_kinase-like_dom"/>
</dbReference>
<dbReference type="Gene3D" id="2.40.33.10">
    <property type="entry name" value="PK beta-barrel domain-like"/>
    <property type="match status" value="1"/>
</dbReference>
<dbReference type="PRINTS" id="PR01050">
    <property type="entry name" value="PYRUVTKNASE"/>
</dbReference>
<evidence type="ECO:0000256" key="11">
    <source>
        <dbReference type="ARBA" id="ARBA00023152"/>
    </source>
</evidence>
<evidence type="ECO:0000256" key="2">
    <source>
        <dbReference type="ARBA" id="ARBA00004997"/>
    </source>
</evidence>
<keyword evidence="10 14" id="KW-0460">Magnesium</keyword>
<organism evidence="16">
    <name type="scientific">Lygus hesperus</name>
    <name type="common">Western plant bug</name>
    <dbReference type="NCBI Taxonomy" id="30085"/>
    <lineage>
        <taxon>Eukaryota</taxon>
        <taxon>Metazoa</taxon>
        <taxon>Ecdysozoa</taxon>
        <taxon>Arthropoda</taxon>
        <taxon>Hexapoda</taxon>
        <taxon>Insecta</taxon>
        <taxon>Pterygota</taxon>
        <taxon>Neoptera</taxon>
        <taxon>Paraneoptera</taxon>
        <taxon>Hemiptera</taxon>
        <taxon>Heteroptera</taxon>
        <taxon>Panheteroptera</taxon>
        <taxon>Cimicomorpha</taxon>
        <taxon>Miridae</taxon>
        <taxon>Mirini</taxon>
        <taxon>Lygus</taxon>
    </lineage>
</organism>
<dbReference type="SUPFAM" id="SSF51621">
    <property type="entry name" value="Phosphoenolpyruvate/pyruvate domain"/>
    <property type="match status" value="1"/>
</dbReference>
<comment type="similarity">
    <text evidence="3 14">Belongs to the pyruvate kinase family.</text>
</comment>
<keyword evidence="12 16" id="KW-0670">Pyruvate</keyword>
<dbReference type="InterPro" id="IPR015793">
    <property type="entry name" value="Pyrv_Knase_brl"/>
</dbReference>
<keyword evidence="5 14" id="KW-0808">Transferase</keyword>
<proteinExistence type="inferred from homology"/>
<sequence length="253" mass="27756">MSDPHPLARHVVAVTSPTYLDHMCALNVESKSKSIRLSSIICTIGPSSTQVDTLEKMIEEGMSVARLNFSYGNHESHALMIKNVKEAASAYSKKSNYSCPVAIAMDTKGPKIRTGILEGGFSTEVELVTDQTVVLTTDIEYQFKCSSTIIYVDYPNITKLVKQGKQIFLDHGNISLVANTITSHTITCVVDQGGMLGSQSGINLPRITFNLPALTESDRKDLQFAVHHGVDVVFASFVRSSRLYQRIREVLGT</sequence>
<evidence type="ECO:0000256" key="12">
    <source>
        <dbReference type="ARBA" id="ARBA00023317"/>
    </source>
</evidence>
<evidence type="ECO:0000256" key="13">
    <source>
        <dbReference type="ARBA" id="ARBA00048967"/>
    </source>
</evidence>
<evidence type="ECO:0000256" key="4">
    <source>
        <dbReference type="ARBA" id="ARBA00012142"/>
    </source>
</evidence>
<evidence type="ECO:0000256" key="6">
    <source>
        <dbReference type="ARBA" id="ARBA00022723"/>
    </source>
</evidence>
<protein>
    <recommendedName>
        <fullName evidence="4 14">Pyruvate kinase</fullName>
        <ecNumber evidence="4 14">2.7.1.40</ecNumber>
    </recommendedName>
</protein>
<dbReference type="InterPro" id="IPR001697">
    <property type="entry name" value="Pyr_Knase"/>
</dbReference>
<dbReference type="InterPro" id="IPR011037">
    <property type="entry name" value="Pyrv_Knase-like_insert_dom_sf"/>
</dbReference>
<feature type="domain" description="Pyruvate kinase barrel" evidence="15">
    <location>
        <begin position="36"/>
        <end position="252"/>
    </location>
</feature>
<accession>A0A0A9X706</accession>
<evidence type="ECO:0000256" key="5">
    <source>
        <dbReference type="ARBA" id="ARBA00022679"/>
    </source>
</evidence>
<gene>
    <name evidence="16" type="primary">PyK_5</name>
    <name evidence="16" type="ORF">CM83_1735</name>
</gene>
<comment type="pathway">
    <text evidence="2 14">Carbohydrate degradation; glycolysis; pyruvate from D-glyceraldehyde 3-phosphate: step 5/5.</text>
</comment>
<comment type="catalytic activity">
    <reaction evidence="13">
        <text>pyruvate + ATP = phosphoenolpyruvate + ADP + H(+)</text>
        <dbReference type="Rhea" id="RHEA:18157"/>
        <dbReference type="ChEBI" id="CHEBI:15361"/>
        <dbReference type="ChEBI" id="CHEBI:15378"/>
        <dbReference type="ChEBI" id="CHEBI:30616"/>
        <dbReference type="ChEBI" id="CHEBI:58702"/>
        <dbReference type="ChEBI" id="CHEBI:456216"/>
        <dbReference type="EC" id="2.7.1.40"/>
    </reaction>
    <physiologicalReaction direction="right-to-left" evidence="13">
        <dbReference type="Rhea" id="RHEA:18159"/>
    </physiologicalReaction>
</comment>
<dbReference type="EMBL" id="GBHO01030734">
    <property type="protein sequence ID" value="JAG12870.1"/>
    <property type="molecule type" value="Transcribed_RNA"/>
</dbReference>
<keyword evidence="7" id="KW-0547">Nucleotide-binding</keyword>
<comment type="cofactor">
    <cofactor evidence="1">
        <name>K(+)</name>
        <dbReference type="ChEBI" id="CHEBI:29103"/>
    </cofactor>
</comment>
<evidence type="ECO:0000259" key="15">
    <source>
        <dbReference type="Pfam" id="PF00224"/>
    </source>
</evidence>
<dbReference type="GO" id="GO:0016301">
    <property type="term" value="F:kinase activity"/>
    <property type="evidence" value="ECO:0007669"/>
    <property type="project" value="UniProtKB-KW"/>
</dbReference>
<keyword evidence="9" id="KW-0067">ATP-binding</keyword>
<dbReference type="GO" id="GO:0004743">
    <property type="term" value="F:pyruvate kinase activity"/>
    <property type="evidence" value="ECO:0007669"/>
    <property type="project" value="UniProtKB-EC"/>
</dbReference>
<dbReference type="GO" id="GO:0000287">
    <property type="term" value="F:magnesium ion binding"/>
    <property type="evidence" value="ECO:0007669"/>
    <property type="project" value="InterPro"/>
</dbReference>
<evidence type="ECO:0000256" key="1">
    <source>
        <dbReference type="ARBA" id="ARBA00001958"/>
    </source>
</evidence>
<keyword evidence="8 14" id="KW-0418">Kinase</keyword>
<name>A0A0A9X706_LYGHE</name>
<reference evidence="16" key="2">
    <citation type="submission" date="2014-07" db="EMBL/GenBank/DDBJ databases">
        <authorList>
            <person name="Hull J."/>
        </authorList>
    </citation>
    <scope>NUCLEOTIDE SEQUENCE</scope>
</reference>
<reference evidence="16" key="1">
    <citation type="journal article" date="2014" name="PLoS ONE">
        <title>Transcriptome-Based Identification of ABC Transporters in the Western Tarnished Plant Bug Lygus hesperus.</title>
        <authorList>
            <person name="Hull J.J."/>
            <person name="Chaney K."/>
            <person name="Geib S.M."/>
            <person name="Fabrick J.A."/>
            <person name="Brent C.S."/>
            <person name="Walsh D."/>
            <person name="Lavine L.C."/>
        </authorList>
    </citation>
    <scope>NUCLEOTIDE SEQUENCE</scope>
</reference>
<dbReference type="UniPathway" id="UPA00109">
    <property type="reaction ID" value="UER00188"/>
</dbReference>
<evidence type="ECO:0000313" key="16">
    <source>
        <dbReference type="EMBL" id="JAG12870.1"/>
    </source>
</evidence>
<dbReference type="SUPFAM" id="SSF50800">
    <property type="entry name" value="PK beta-barrel domain-like"/>
    <property type="match status" value="1"/>
</dbReference>
<dbReference type="InterPro" id="IPR040442">
    <property type="entry name" value="Pyrv_kinase-like_dom_sf"/>
</dbReference>
<evidence type="ECO:0000256" key="7">
    <source>
        <dbReference type="ARBA" id="ARBA00022741"/>
    </source>
</evidence>
<dbReference type="Pfam" id="PF00224">
    <property type="entry name" value="PK"/>
    <property type="match status" value="1"/>
</dbReference>
<dbReference type="GO" id="GO:0030955">
    <property type="term" value="F:potassium ion binding"/>
    <property type="evidence" value="ECO:0007669"/>
    <property type="project" value="InterPro"/>
</dbReference>
<evidence type="ECO:0000256" key="3">
    <source>
        <dbReference type="ARBA" id="ARBA00008663"/>
    </source>
</evidence>
<dbReference type="Gene3D" id="3.20.20.60">
    <property type="entry name" value="Phosphoenolpyruvate-binding domains"/>
    <property type="match status" value="1"/>
</dbReference>
<keyword evidence="6" id="KW-0479">Metal-binding</keyword>